<dbReference type="NCBIfam" id="TIGR00815">
    <property type="entry name" value="sulP"/>
    <property type="match status" value="1"/>
</dbReference>
<dbReference type="Pfam" id="PF00916">
    <property type="entry name" value="Sulfate_transp"/>
    <property type="match status" value="1"/>
</dbReference>
<sequence length="715" mass="78541">MEDQTGYSVHRKILDEGSVDEMAEKSESKTLLSEKVRKCSGPRLKECLLRSVPLLSWLPRYPIRENALGDMISGISVGIMQLPQGMAYALLASVPPVFGLYSSFYPVLIYFIFGTSKHISIGTFAVISVMIGGVTERLAPDSDFMIWDNVTNSSNVDIISRDAERVRVATAVTFLAGIFQILLGLVKFGFVVTYLSEPLVRGYTTGAAIHVIVSQLKYTFGISPVRYSGPLSLIYTVLEMCYLIPETNIGTLVVSIVTIISLILTKELNAYLSKKIPVPIPVELLAVSIQGYIVSWQVNLGEKYGVDVVGIIPSGFQPPVFPEVSLFGQVIGDAFALSVVGYGIAISLGRIFALKYGYKVDSNQELIALGLSNSFGGIFQCFAISCSMSRSMVQESTGGKTQVAGALSAIVILFIVLWIGALFEDLPKAVLAAIIYVNLHGMMKQFLDIPVLWKKNKVDAAIWVATFILTVLLNPDIGLAASIGFAMLTVIFRTQLPTYSLLGQIPGTDIYRPLEDYNQVTQVPGILVFRSSATLYFANAEMYQDAVGKKVRTTHTHTHTYTHRIKNKPTPSTVPRQKISIPCGVMSPPVQEPEQKDIAFVELEAEPEPSHPRAIILDLSPVNFLDTVGVKAHPHHPTTFFHNCVRLISLFSVFLSLFLAGVVDNLQTGGFFSDKVTNSCLFATIHDAVLYCQSARAQEEVMYFEFTCLHHFVVL</sequence>
<reference evidence="7" key="2">
    <citation type="submission" date="2025-08" db="UniProtKB">
        <authorList>
            <consortium name="Ensembl"/>
        </authorList>
    </citation>
    <scope>IDENTIFICATION</scope>
</reference>
<reference evidence="7" key="1">
    <citation type="submission" date="2023-05" db="EMBL/GenBank/DDBJ databases">
        <title>High-quality long-read genome of Scophthalmus maximus.</title>
        <authorList>
            <person name="Lien S."/>
            <person name="Martinez P."/>
        </authorList>
    </citation>
    <scope>NUCLEOTIDE SEQUENCE [LARGE SCALE GENOMIC DNA]</scope>
</reference>
<feature type="transmembrane region" description="Helical" evidence="5">
    <location>
        <begin position="242"/>
        <end position="264"/>
    </location>
</feature>
<dbReference type="InterPro" id="IPR018045">
    <property type="entry name" value="S04_transporter_CS"/>
</dbReference>
<dbReference type="AlphaFoldDB" id="A0A8D3BSU5"/>
<dbReference type="InterPro" id="IPR011547">
    <property type="entry name" value="SLC26A/SulP_dom"/>
</dbReference>
<feature type="transmembrane region" description="Helical" evidence="5">
    <location>
        <begin position="467"/>
        <end position="492"/>
    </location>
</feature>
<keyword evidence="2 5" id="KW-0812">Transmembrane</keyword>
<dbReference type="SUPFAM" id="SSF52091">
    <property type="entry name" value="SpoIIaa-like"/>
    <property type="match status" value="1"/>
</dbReference>
<evidence type="ECO:0000256" key="1">
    <source>
        <dbReference type="ARBA" id="ARBA00004141"/>
    </source>
</evidence>
<evidence type="ECO:0000313" key="7">
    <source>
        <dbReference type="Ensembl" id="ENSSMAP00000038103.1"/>
    </source>
</evidence>
<comment type="subcellular location">
    <subcellularLocation>
        <location evidence="1">Membrane</location>
        <topology evidence="1">Multi-pass membrane protein</topology>
    </subcellularLocation>
</comment>
<evidence type="ECO:0000256" key="2">
    <source>
        <dbReference type="ARBA" id="ARBA00022692"/>
    </source>
</evidence>
<dbReference type="InterPro" id="IPR001902">
    <property type="entry name" value="SLC26A/SulP_fam"/>
</dbReference>
<dbReference type="InterPro" id="IPR002645">
    <property type="entry name" value="STAS_dom"/>
</dbReference>
<gene>
    <name evidence="7" type="primary">LOC118317529</name>
</gene>
<evidence type="ECO:0000256" key="3">
    <source>
        <dbReference type="ARBA" id="ARBA00022989"/>
    </source>
</evidence>
<evidence type="ECO:0000256" key="4">
    <source>
        <dbReference type="ARBA" id="ARBA00023136"/>
    </source>
</evidence>
<proteinExistence type="predicted"/>
<feature type="transmembrane region" description="Helical" evidence="5">
    <location>
        <begin position="644"/>
        <end position="663"/>
    </location>
</feature>
<dbReference type="InterPro" id="IPR036513">
    <property type="entry name" value="STAS_dom_sf"/>
</dbReference>
<feature type="domain" description="STAS" evidence="6">
    <location>
        <begin position="516"/>
        <end position="692"/>
    </location>
</feature>
<dbReference type="Ensembl" id="ENSSMAT00000055798.1">
    <property type="protein sequence ID" value="ENSSMAP00000038103.1"/>
    <property type="gene ID" value="ENSSMAG00000010605.2"/>
</dbReference>
<keyword evidence="3 5" id="KW-1133">Transmembrane helix</keyword>
<dbReference type="GO" id="GO:0008271">
    <property type="term" value="F:secondary active sulfate transmembrane transporter activity"/>
    <property type="evidence" value="ECO:0007669"/>
    <property type="project" value="InterPro"/>
</dbReference>
<accession>A0A8D3BSU5</accession>
<evidence type="ECO:0000313" key="8">
    <source>
        <dbReference type="Proteomes" id="UP000694558"/>
    </source>
</evidence>
<name>A0A8D3BSU5_SCOMX</name>
<dbReference type="Pfam" id="PF01740">
    <property type="entry name" value="STAS"/>
    <property type="match status" value="1"/>
</dbReference>
<dbReference type="Gene3D" id="3.30.750.24">
    <property type="entry name" value="STAS domain"/>
    <property type="match status" value="1"/>
</dbReference>
<dbReference type="GO" id="GO:0016020">
    <property type="term" value="C:membrane"/>
    <property type="evidence" value="ECO:0007669"/>
    <property type="project" value="UniProtKB-SubCell"/>
</dbReference>
<feature type="transmembrane region" description="Helical" evidence="5">
    <location>
        <begin position="334"/>
        <end position="354"/>
    </location>
</feature>
<organism evidence="7 8">
    <name type="scientific">Scophthalmus maximus</name>
    <name type="common">Turbot</name>
    <name type="synonym">Psetta maxima</name>
    <dbReference type="NCBI Taxonomy" id="52904"/>
    <lineage>
        <taxon>Eukaryota</taxon>
        <taxon>Metazoa</taxon>
        <taxon>Chordata</taxon>
        <taxon>Craniata</taxon>
        <taxon>Vertebrata</taxon>
        <taxon>Euteleostomi</taxon>
        <taxon>Actinopterygii</taxon>
        <taxon>Neopterygii</taxon>
        <taxon>Teleostei</taxon>
        <taxon>Neoteleostei</taxon>
        <taxon>Acanthomorphata</taxon>
        <taxon>Carangaria</taxon>
        <taxon>Pleuronectiformes</taxon>
        <taxon>Pleuronectoidei</taxon>
        <taxon>Scophthalmidae</taxon>
        <taxon>Scophthalmus</taxon>
    </lineage>
</organism>
<evidence type="ECO:0000259" key="6">
    <source>
        <dbReference type="PROSITE" id="PS50801"/>
    </source>
</evidence>
<feature type="transmembrane region" description="Helical" evidence="5">
    <location>
        <begin position="430"/>
        <end position="447"/>
    </location>
</feature>
<dbReference type="PROSITE" id="PS50801">
    <property type="entry name" value="STAS"/>
    <property type="match status" value="1"/>
</dbReference>
<feature type="transmembrane region" description="Helical" evidence="5">
    <location>
        <begin position="366"/>
        <end position="385"/>
    </location>
</feature>
<dbReference type="PANTHER" id="PTHR11814">
    <property type="entry name" value="SULFATE TRANSPORTER"/>
    <property type="match status" value="1"/>
</dbReference>
<protein>
    <recommendedName>
        <fullName evidence="6">STAS domain-containing protein</fullName>
    </recommendedName>
</protein>
<dbReference type="PROSITE" id="PS01130">
    <property type="entry name" value="SLC26A"/>
    <property type="match status" value="1"/>
</dbReference>
<keyword evidence="4 5" id="KW-0472">Membrane</keyword>
<feature type="transmembrane region" description="Helical" evidence="5">
    <location>
        <begin position="88"/>
        <end position="113"/>
    </location>
</feature>
<dbReference type="GeneTree" id="ENSGT01150000286960"/>
<feature type="transmembrane region" description="Helical" evidence="5">
    <location>
        <begin position="276"/>
        <end position="294"/>
    </location>
</feature>
<evidence type="ECO:0000256" key="5">
    <source>
        <dbReference type="SAM" id="Phobius"/>
    </source>
</evidence>
<feature type="transmembrane region" description="Helical" evidence="5">
    <location>
        <begin position="405"/>
        <end position="423"/>
    </location>
</feature>
<dbReference type="Proteomes" id="UP000694558">
    <property type="component" value="Chromosome 11"/>
</dbReference>
<feature type="transmembrane region" description="Helical" evidence="5">
    <location>
        <begin position="168"/>
        <end position="195"/>
    </location>
</feature>